<proteinExistence type="predicted"/>
<dbReference type="Gene3D" id="3.90.1410.10">
    <property type="entry name" value="set domain protein methyltransferase, domain 1"/>
    <property type="match status" value="1"/>
</dbReference>
<reference evidence="2 3" key="1">
    <citation type="submission" date="2024-06" db="EMBL/GenBank/DDBJ databases">
        <authorList>
            <person name="Kraege A."/>
            <person name="Thomma B."/>
        </authorList>
    </citation>
    <scope>NUCLEOTIDE SEQUENCE [LARGE SCALE GENOMIC DNA]</scope>
</reference>
<evidence type="ECO:0000313" key="2">
    <source>
        <dbReference type="EMBL" id="CAL5221852.1"/>
    </source>
</evidence>
<dbReference type="SUPFAM" id="SSF82199">
    <property type="entry name" value="SET domain"/>
    <property type="match status" value="1"/>
</dbReference>
<name>A0ABP1FWD0_9CHLO</name>
<gene>
    <name evidence="2" type="primary">g4113</name>
    <name evidence="2" type="ORF">VP750_LOCUS3511</name>
</gene>
<sequence length="432" mass="46154">MRSPDAAESLLQSICKGSTDAAGEPPVAIHAAASDSFQRCLVTARACMAGSSVLAVPWPHALTAEGSMQQLRHYEAHGRGLLPRGIASVAELFQDADSDLLPKASAWVLLLALHLLCQLRDPRSRWAKYVKLLPAPPASRISAVCSAGPPATDLLLFSTEELGCLGSPALALAVGRERLRLTRLHAHLFMQQSHSGAAKEPEISLESFIWAHCLVCSRALELTADKAAGTAFHERCMLPVIDLCNHDGVHATCWLSMRLTPAGEPRAVDLIATRDLEAGAELTLDYGSRPMRDMLRGYGFTPVHAAFSDPSEVYEEIGEACETLSVQGSGKGSLFQLREIKVLGAPGAHTLLEQAGQATICYVVQDEAIVGADNWHEAPRLSLEMSSASQTIKAALYEDRQLPQDEGDIPGISFGGSSAPTLPPDAERASLS</sequence>
<dbReference type="PANTHER" id="PTHR13271">
    <property type="entry name" value="UNCHARACTERIZED PUTATIVE METHYLTRANSFERASE"/>
    <property type="match status" value="1"/>
</dbReference>
<keyword evidence="3" id="KW-1185">Reference proteome</keyword>
<evidence type="ECO:0000313" key="3">
    <source>
        <dbReference type="Proteomes" id="UP001497392"/>
    </source>
</evidence>
<comment type="caution">
    <text evidence="2">The sequence shown here is derived from an EMBL/GenBank/DDBJ whole genome shotgun (WGS) entry which is preliminary data.</text>
</comment>
<organism evidence="2 3">
    <name type="scientific">Coccomyxa viridis</name>
    <dbReference type="NCBI Taxonomy" id="1274662"/>
    <lineage>
        <taxon>Eukaryota</taxon>
        <taxon>Viridiplantae</taxon>
        <taxon>Chlorophyta</taxon>
        <taxon>core chlorophytes</taxon>
        <taxon>Trebouxiophyceae</taxon>
        <taxon>Trebouxiophyceae incertae sedis</taxon>
        <taxon>Coccomyxaceae</taxon>
        <taxon>Coccomyxa</taxon>
    </lineage>
</organism>
<dbReference type="CDD" id="cd10527">
    <property type="entry name" value="SET_LSMT"/>
    <property type="match status" value="1"/>
</dbReference>
<dbReference type="Proteomes" id="UP001497392">
    <property type="component" value="Unassembled WGS sequence"/>
</dbReference>
<protein>
    <submittedName>
        <fullName evidence="2">G4113 protein</fullName>
    </submittedName>
</protein>
<dbReference type="InterPro" id="IPR046341">
    <property type="entry name" value="SET_dom_sf"/>
</dbReference>
<dbReference type="EMBL" id="CAXHTA020000005">
    <property type="protein sequence ID" value="CAL5221852.1"/>
    <property type="molecule type" value="Genomic_DNA"/>
</dbReference>
<evidence type="ECO:0000256" key="1">
    <source>
        <dbReference type="SAM" id="MobiDB-lite"/>
    </source>
</evidence>
<feature type="region of interest" description="Disordered" evidence="1">
    <location>
        <begin position="403"/>
        <end position="432"/>
    </location>
</feature>
<dbReference type="InterPro" id="IPR050600">
    <property type="entry name" value="SETD3_SETD6_MTase"/>
</dbReference>
<accession>A0ABP1FWD0</accession>